<dbReference type="GO" id="GO:0000160">
    <property type="term" value="P:phosphorelay signal transduction system"/>
    <property type="evidence" value="ECO:0007669"/>
    <property type="project" value="UniProtKB-KW"/>
</dbReference>
<dbReference type="STRING" id="29760.F6GSF2"/>
<keyword evidence="10" id="KW-1185">Reference proteome</keyword>
<evidence type="ECO:0000256" key="7">
    <source>
        <dbReference type="SAM" id="MobiDB-lite"/>
    </source>
</evidence>
<dbReference type="InParanoid" id="F6GSF2"/>
<keyword evidence="4" id="KW-0804">Transcription</keyword>
<gene>
    <name evidence="9" type="ordered locus">VIT_17s0000g10110</name>
</gene>
<dbReference type="InterPro" id="IPR011006">
    <property type="entry name" value="CheY-like_superfamily"/>
</dbReference>
<accession>F6GSF2</accession>
<dbReference type="ExpressionAtlas" id="F6GSF2">
    <property type="expression patterns" value="baseline and differential"/>
</dbReference>
<dbReference type="InterPro" id="IPR001789">
    <property type="entry name" value="Sig_transdc_resp-reg_receiver"/>
</dbReference>
<dbReference type="eggNOG" id="KOG1601">
    <property type="taxonomic scope" value="Eukaryota"/>
</dbReference>
<dbReference type="CDD" id="cd17584">
    <property type="entry name" value="REC_typeB_ARR-like"/>
    <property type="match status" value="1"/>
</dbReference>
<evidence type="ECO:0000256" key="3">
    <source>
        <dbReference type="ARBA" id="ARBA00023015"/>
    </source>
</evidence>
<dbReference type="InterPro" id="IPR009057">
    <property type="entry name" value="Homeodomain-like_sf"/>
</dbReference>
<protein>
    <recommendedName>
        <fullName evidence="8">Response regulatory domain-containing protein</fullName>
    </recommendedName>
</protein>
<evidence type="ECO:0000256" key="1">
    <source>
        <dbReference type="ARBA" id="ARBA00004123"/>
    </source>
</evidence>
<evidence type="ECO:0000256" key="5">
    <source>
        <dbReference type="ARBA" id="ARBA00023242"/>
    </source>
</evidence>
<dbReference type="PANTHER" id="PTHR43874:SF187">
    <property type="entry name" value="TWO-COMPONENT RESPONSE REGULATOR ORR26-LIKE"/>
    <property type="match status" value="1"/>
</dbReference>
<dbReference type="NCBIfam" id="TIGR01557">
    <property type="entry name" value="myb_SHAQKYF"/>
    <property type="match status" value="1"/>
</dbReference>
<dbReference type="Pfam" id="PF00249">
    <property type="entry name" value="Myb_DNA-binding"/>
    <property type="match status" value="1"/>
</dbReference>
<dbReference type="GO" id="GO:0005634">
    <property type="term" value="C:nucleus"/>
    <property type="evidence" value="ECO:0007669"/>
    <property type="project" value="UniProtKB-SubCell"/>
</dbReference>
<evidence type="ECO:0000256" key="4">
    <source>
        <dbReference type="ARBA" id="ARBA00023163"/>
    </source>
</evidence>
<dbReference type="PANTHER" id="PTHR43874">
    <property type="entry name" value="TWO-COMPONENT RESPONSE REGULATOR"/>
    <property type="match status" value="1"/>
</dbReference>
<dbReference type="InterPro" id="IPR001005">
    <property type="entry name" value="SANT/Myb"/>
</dbReference>
<proteinExistence type="predicted"/>
<keyword evidence="3" id="KW-0805">Transcription regulation</keyword>
<feature type="modified residue" description="4-aspartylphosphate" evidence="6">
    <location>
        <position position="35"/>
    </location>
</feature>
<evidence type="ECO:0000313" key="10">
    <source>
        <dbReference type="Proteomes" id="UP000009183"/>
    </source>
</evidence>
<dbReference type="AlphaFoldDB" id="F6GSF2"/>
<evidence type="ECO:0000259" key="8">
    <source>
        <dbReference type="PROSITE" id="PS50110"/>
    </source>
</evidence>
<dbReference type="FunFam" id="1.10.10.60:FF:000007">
    <property type="entry name" value="Two-component response regulator"/>
    <property type="match status" value="1"/>
</dbReference>
<dbReference type="Proteomes" id="UP000009183">
    <property type="component" value="Chromosome 17"/>
</dbReference>
<evidence type="ECO:0000313" key="9">
    <source>
        <dbReference type="EMBL" id="CCB42897.1"/>
    </source>
</evidence>
<reference evidence="10" key="1">
    <citation type="journal article" date="2007" name="Nature">
        <title>The grapevine genome sequence suggests ancestral hexaploidization in major angiosperm phyla.</title>
        <authorList>
            <consortium name="The French-Italian Public Consortium for Grapevine Genome Characterization."/>
            <person name="Jaillon O."/>
            <person name="Aury J.-M."/>
            <person name="Noel B."/>
            <person name="Policriti A."/>
            <person name="Clepet C."/>
            <person name="Casagrande A."/>
            <person name="Choisne N."/>
            <person name="Aubourg S."/>
            <person name="Vitulo N."/>
            <person name="Jubin C."/>
            <person name="Vezzi A."/>
            <person name="Legeai F."/>
            <person name="Hugueney P."/>
            <person name="Dasilva C."/>
            <person name="Horner D."/>
            <person name="Mica E."/>
            <person name="Jublot D."/>
            <person name="Poulain J."/>
            <person name="Bruyere C."/>
            <person name="Billault A."/>
            <person name="Segurens B."/>
            <person name="Gouyvenoux M."/>
            <person name="Ugarte E."/>
            <person name="Cattonaro F."/>
            <person name="Anthouard V."/>
            <person name="Vico V."/>
            <person name="Del Fabbro C."/>
            <person name="Alaux M."/>
            <person name="Di Gaspero G."/>
            <person name="Dumas V."/>
            <person name="Felice N."/>
            <person name="Paillard S."/>
            <person name="Juman I."/>
            <person name="Moroldo M."/>
            <person name="Scalabrin S."/>
            <person name="Canaguier A."/>
            <person name="Le Clainche I."/>
            <person name="Malacrida G."/>
            <person name="Durand E."/>
            <person name="Pesole G."/>
            <person name="Laucou V."/>
            <person name="Chatelet P."/>
            <person name="Merdinoglu D."/>
            <person name="Delledonne M."/>
            <person name="Pezzotti M."/>
            <person name="Lecharny A."/>
            <person name="Scarpelli C."/>
            <person name="Artiguenave F."/>
            <person name="Pe M.E."/>
            <person name="Valle G."/>
            <person name="Morgante M."/>
            <person name="Caboche M."/>
            <person name="Adam-Blondon A.-F."/>
            <person name="Weissenbach J."/>
            <person name="Quetier F."/>
            <person name="Wincker P."/>
        </authorList>
    </citation>
    <scope>NUCLEOTIDE SEQUENCE [LARGE SCALE GENOMIC DNA]</scope>
    <source>
        <strain evidence="10">cv. Pinot noir / PN40024</strain>
    </source>
</reference>
<keyword evidence="2" id="KW-0902">Two-component regulatory system</keyword>
<dbReference type="GO" id="GO:0003677">
    <property type="term" value="F:DNA binding"/>
    <property type="evidence" value="ECO:0007669"/>
    <property type="project" value="InterPro"/>
</dbReference>
<dbReference type="HOGENOM" id="CLU_024359_3_0_1"/>
<dbReference type="Gene3D" id="3.40.50.2300">
    <property type="match status" value="1"/>
</dbReference>
<evidence type="ECO:0000256" key="2">
    <source>
        <dbReference type="ARBA" id="ARBA00023012"/>
    </source>
</evidence>
<dbReference type="Gene3D" id="1.10.10.60">
    <property type="entry name" value="Homeodomain-like"/>
    <property type="match status" value="1"/>
</dbReference>
<feature type="region of interest" description="Disordered" evidence="7">
    <location>
        <begin position="116"/>
        <end position="155"/>
    </location>
</feature>
<organism evidence="9 10">
    <name type="scientific">Vitis vinifera</name>
    <name type="common">Grape</name>
    <dbReference type="NCBI Taxonomy" id="29760"/>
    <lineage>
        <taxon>Eukaryota</taxon>
        <taxon>Viridiplantae</taxon>
        <taxon>Streptophyta</taxon>
        <taxon>Embryophyta</taxon>
        <taxon>Tracheophyta</taxon>
        <taxon>Spermatophyta</taxon>
        <taxon>Magnoliopsida</taxon>
        <taxon>eudicotyledons</taxon>
        <taxon>Gunneridae</taxon>
        <taxon>Pentapetalae</taxon>
        <taxon>rosids</taxon>
        <taxon>Vitales</taxon>
        <taxon>Vitaceae</taxon>
        <taxon>Viteae</taxon>
        <taxon>Vitis</taxon>
    </lineage>
</organism>
<evidence type="ECO:0000256" key="6">
    <source>
        <dbReference type="PROSITE-ProRule" id="PRU00169"/>
    </source>
</evidence>
<dbReference type="Pfam" id="PF00072">
    <property type="entry name" value="Response_reg"/>
    <property type="match status" value="1"/>
</dbReference>
<keyword evidence="5" id="KW-0539">Nucleus</keyword>
<name>F6GSF2_VITVI</name>
<comment type="subcellular location">
    <subcellularLocation>
        <location evidence="1">Nucleus</location>
    </subcellularLocation>
</comment>
<sequence>MLKKCSYEMTTCCVARDALSMLQERKNSFDIIISDVNMPDMDGFQLLEHLEVEMDLPVILISVDGEMNRVMKGVQSGACDYLLKPVRMEELKNIWQHVLRKKIHEGKNSQVMISRSSNELDDGQQLNGGEVSATRKRKDMENRRHDDQKSVEPSTSKKARVVWSIDLHQKFVDVVTQIGYDKARPKKILDLMNVPWLTRENVASHLQKYRFYLSKLRKENKVKSSQGMMQQDFTRPAGSFGFQTSNLMHQKHAANGNPKYTGNNMPLIDKGTRFCHEADKKATASILPVDLKETSASNFLDCQRANVSSQTILSHPFNHQSSQSNTTTQTWNEVLMEQQFKQPPNQDPELYVLLDDDFSHALLSAPQHLLQVDLQCSANAVGPGTSVPERDKPGSVMIIPLCSQSRRFYILHIGKKIIEKDDYGKKISMMKVVGGVNGMIMGRRLRILGFGK</sequence>
<dbReference type="InterPro" id="IPR045279">
    <property type="entry name" value="ARR-like"/>
</dbReference>
<dbReference type="EMBL" id="FN594950">
    <property type="protein sequence ID" value="CCB42897.1"/>
    <property type="molecule type" value="Genomic_DNA"/>
</dbReference>
<dbReference type="SUPFAM" id="SSF46689">
    <property type="entry name" value="Homeodomain-like"/>
    <property type="match status" value="1"/>
</dbReference>
<dbReference type="SUPFAM" id="SSF52172">
    <property type="entry name" value="CheY-like"/>
    <property type="match status" value="1"/>
</dbReference>
<feature type="domain" description="Response regulatory" evidence="8">
    <location>
        <begin position="1"/>
        <end position="99"/>
    </location>
</feature>
<keyword evidence="6" id="KW-0597">Phosphoprotein</keyword>
<feature type="compositionally biased region" description="Basic and acidic residues" evidence="7">
    <location>
        <begin position="138"/>
        <end position="150"/>
    </location>
</feature>
<dbReference type="PROSITE" id="PS50110">
    <property type="entry name" value="RESPONSE_REGULATORY"/>
    <property type="match status" value="1"/>
</dbReference>
<dbReference type="SMART" id="SM00448">
    <property type="entry name" value="REC"/>
    <property type="match status" value="1"/>
</dbReference>
<dbReference type="PaxDb" id="29760-VIT_17s0000g10110.t01"/>
<dbReference type="GO" id="GO:0009736">
    <property type="term" value="P:cytokinin-activated signaling pathway"/>
    <property type="evidence" value="ECO:0007669"/>
    <property type="project" value="InterPro"/>
</dbReference>
<dbReference type="InterPro" id="IPR006447">
    <property type="entry name" value="Myb_dom_plants"/>
</dbReference>